<protein>
    <recommendedName>
        <fullName evidence="2">Methylglyoxal synthase</fullName>
        <shortName evidence="2">MGS</shortName>
        <ecNumber evidence="2">4.2.3.3</ecNumber>
    </recommendedName>
</protein>
<dbReference type="EMBL" id="JAEKJA010000005">
    <property type="protein sequence ID" value="MBJ3775517.1"/>
    <property type="molecule type" value="Genomic_DNA"/>
</dbReference>
<dbReference type="Gene3D" id="3.40.50.1380">
    <property type="entry name" value="Methylglyoxal synthase-like domain"/>
    <property type="match status" value="1"/>
</dbReference>
<keyword evidence="2 5" id="KW-0456">Lyase</keyword>
<dbReference type="PANTHER" id="PTHR30492">
    <property type="entry name" value="METHYLGLYOXAL SYNTHASE"/>
    <property type="match status" value="1"/>
</dbReference>
<feature type="domain" description="MGS-like" evidence="4">
    <location>
        <begin position="1"/>
        <end position="152"/>
    </location>
</feature>
<comment type="caution">
    <text evidence="2">Lacks conserved residue(s) required for the propagation of feature annotation.</text>
</comment>
<dbReference type="SUPFAM" id="SSF52335">
    <property type="entry name" value="Methylglyoxal synthase-like"/>
    <property type="match status" value="1"/>
</dbReference>
<dbReference type="Pfam" id="PF02142">
    <property type="entry name" value="MGS"/>
    <property type="match status" value="1"/>
</dbReference>
<comment type="catalytic activity">
    <reaction evidence="2">
        <text>dihydroxyacetone phosphate = methylglyoxal + phosphate</text>
        <dbReference type="Rhea" id="RHEA:17937"/>
        <dbReference type="ChEBI" id="CHEBI:17158"/>
        <dbReference type="ChEBI" id="CHEBI:43474"/>
        <dbReference type="ChEBI" id="CHEBI:57642"/>
        <dbReference type="EC" id="4.2.3.3"/>
    </reaction>
</comment>
<dbReference type="AlphaFoldDB" id="A0A934IKL3"/>
<dbReference type="Proteomes" id="UP000609531">
    <property type="component" value="Unassembled WGS sequence"/>
</dbReference>
<dbReference type="NCBIfam" id="NF003559">
    <property type="entry name" value="PRK05234.1"/>
    <property type="match status" value="1"/>
</dbReference>
<organism evidence="5 6">
    <name type="scientific">Acuticoccus mangrovi</name>
    <dbReference type="NCBI Taxonomy" id="2796142"/>
    <lineage>
        <taxon>Bacteria</taxon>
        <taxon>Pseudomonadati</taxon>
        <taxon>Pseudomonadota</taxon>
        <taxon>Alphaproteobacteria</taxon>
        <taxon>Hyphomicrobiales</taxon>
        <taxon>Amorphaceae</taxon>
        <taxon>Acuticoccus</taxon>
    </lineage>
</organism>
<gene>
    <name evidence="2" type="primary">mgsA</name>
    <name evidence="5" type="ORF">JCR33_07470</name>
</gene>
<comment type="caution">
    <text evidence="5">The sequence shown here is derived from an EMBL/GenBank/DDBJ whole genome shotgun (WGS) entry which is preliminary data.</text>
</comment>
<feature type="active site" description="Proton donor/acceptor" evidence="2 3">
    <location>
        <position position="64"/>
    </location>
</feature>
<evidence type="ECO:0000313" key="6">
    <source>
        <dbReference type="Proteomes" id="UP000609531"/>
    </source>
</evidence>
<dbReference type="InterPro" id="IPR004363">
    <property type="entry name" value="Methylgl_synth"/>
</dbReference>
<dbReference type="InterPro" id="IPR036914">
    <property type="entry name" value="MGS-like_dom_sf"/>
</dbReference>
<proteinExistence type="inferred from homology"/>
<dbReference type="GO" id="GO:0008929">
    <property type="term" value="F:methylglyoxal synthase activity"/>
    <property type="evidence" value="ECO:0007669"/>
    <property type="project" value="UniProtKB-UniRule"/>
</dbReference>
<dbReference type="PROSITE" id="PS51855">
    <property type="entry name" value="MGS"/>
    <property type="match status" value="1"/>
</dbReference>
<accession>A0A934IKL3</accession>
<sequence length="152" mass="16187">MDGQKRIALSAHDAAKPTLAAWAFANERALTAHRLTATGNTGRLLLAQTNLKADCLRSGALGGDMELGAMIAEGRIDLLILFTDPLTPKPHDLDPAPLVRVAAISQTVIALNEATADFILRSELMARPYPRPHAPPALPAVTQRIDARKGLA</sequence>
<dbReference type="HAMAP" id="MF_00549">
    <property type="entry name" value="Methylglyoxal_synth"/>
    <property type="match status" value="1"/>
</dbReference>
<dbReference type="SMART" id="SM00851">
    <property type="entry name" value="MGS"/>
    <property type="match status" value="1"/>
</dbReference>
<dbReference type="PIRSF" id="PIRSF006614">
    <property type="entry name" value="Methylglyox_syn"/>
    <property type="match status" value="1"/>
</dbReference>
<evidence type="ECO:0000256" key="2">
    <source>
        <dbReference type="HAMAP-Rule" id="MF_00549"/>
    </source>
</evidence>
<evidence type="ECO:0000256" key="3">
    <source>
        <dbReference type="PIRSR" id="PIRSR006614-1"/>
    </source>
</evidence>
<dbReference type="EC" id="4.2.3.3" evidence="2"/>
<feature type="binding site" evidence="2">
    <location>
        <position position="16"/>
    </location>
    <ligand>
        <name>substrate</name>
    </ligand>
</feature>
<feature type="binding site" evidence="2">
    <location>
        <position position="91"/>
    </location>
    <ligand>
        <name>substrate</name>
    </ligand>
</feature>
<dbReference type="InterPro" id="IPR011607">
    <property type="entry name" value="MGS-like_dom"/>
</dbReference>
<comment type="similarity">
    <text evidence="1 2">Belongs to the methylglyoxal synthase family.</text>
</comment>
<evidence type="ECO:0000313" key="5">
    <source>
        <dbReference type="EMBL" id="MBJ3775517.1"/>
    </source>
</evidence>
<name>A0A934IKL3_9HYPH</name>
<feature type="binding site" evidence="2">
    <location>
        <position position="12"/>
    </location>
    <ligand>
        <name>substrate</name>
    </ligand>
</feature>
<dbReference type="GO" id="GO:0019242">
    <property type="term" value="P:methylglyoxal biosynthetic process"/>
    <property type="evidence" value="ECO:0007669"/>
    <property type="project" value="UniProtKB-UniRule"/>
</dbReference>
<feature type="binding site" evidence="2">
    <location>
        <begin position="58"/>
        <end position="59"/>
    </location>
    <ligand>
        <name>substrate</name>
    </ligand>
</feature>
<comment type="function">
    <text evidence="2">Catalyzes the formation of methylglyoxal from dihydroxyacetone phosphate.</text>
</comment>
<dbReference type="GO" id="GO:0005829">
    <property type="term" value="C:cytosol"/>
    <property type="evidence" value="ECO:0007669"/>
    <property type="project" value="TreeGrafter"/>
</dbReference>
<keyword evidence="6" id="KW-1185">Reference proteome</keyword>
<evidence type="ECO:0000259" key="4">
    <source>
        <dbReference type="PROSITE" id="PS51855"/>
    </source>
</evidence>
<dbReference type="PANTHER" id="PTHR30492:SF0">
    <property type="entry name" value="METHYLGLYOXAL SYNTHASE"/>
    <property type="match status" value="1"/>
</dbReference>
<evidence type="ECO:0000256" key="1">
    <source>
        <dbReference type="ARBA" id="ARBA00006287"/>
    </source>
</evidence>
<reference evidence="5" key="1">
    <citation type="submission" date="2020-12" db="EMBL/GenBank/DDBJ databases">
        <title>Bacterial taxonomy.</title>
        <authorList>
            <person name="Pan X."/>
        </authorList>
    </citation>
    <scope>NUCLEOTIDE SEQUENCE</scope>
    <source>
        <strain evidence="5">B2012</strain>
    </source>
</reference>